<proteinExistence type="predicted"/>
<dbReference type="PANTHER" id="PTHR45725:SF1">
    <property type="entry name" value="DISHEVELLED ASSOCIATED ACTIVATOR OF MORPHOGENESIS, ISOFORM D"/>
    <property type="match status" value="1"/>
</dbReference>
<evidence type="ECO:0000313" key="3">
    <source>
        <dbReference type="EMBL" id="GBP65288.1"/>
    </source>
</evidence>
<dbReference type="GO" id="GO:0030838">
    <property type="term" value="P:positive regulation of actin filament polymerization"/>
    <property type="evidence" value="ECO:0007669"/>
    <property type="project" value="TreeGrafter"/>
</dbReference>
<dbReference type="Pfam" id="PF02181">
    <property type="entry name" value="FH2"/>
    <property type="match status" value="1"/>
</dbReference>
<name>A0A4C1XP76_EUMVA</name>
<evidence type="ECO:0000256" key="1">
    <source>
        <dbReference type="SAM" id="MobiDB-lite"/>
    </source>
</evidence>
<dbReference type="Gene3D" id="1.20.58.2220">
    <property type="entry name" value="Formin, FH2 domain"/>
    <property type="match status" value="1"/>
</dbReference>
<dbReference type="EMBL" id="BGZK01000924">
    <property type="protein sequence ID" value="GBP65288.1"/>
    <property type="molecule type" value="Genomic_DNA"/>
</dbReference>
<dbReference type="InterPro" id="IPR051425">
    <property type="entry name" value="Formin_Homology"/>
</dbReference>
<dbReference type="SMART" id="SM00498">
    <property type="entry name" value="FH2"/>
    <property type="match status" value="1"/>
</dbReference>
<evidence type="ECO:0000313" key="4">
    <source>
        <dbReference type="Proteomes" id="UP000299102"/>
    </source>
</evidence>
<dbReference type="PANTHER" id="PTHR45725">
    <property type="entry name" value="FORMIN HOMOLOGY 2 FAMILY MEMBER"/>
    <property type="match status" value="1"/>
</dbReference>
<organism evidence="3 4">
    <name type="scientific">Eumeta variegata</name>
    <name type="common">Bagworm moth</name>
    <name type="synonym">Eumeta japonica</name>
    <dbReference type="NCBI Taxonomy" id="151549"/>
    <lineage>
        <taxon>Eukaryota</taxon>
        <taxon>Metazoa</taxon>
        <taxon>Ecdysozoa</taxon>
        <taxon>Arthropoda</taxon>
        <taxon>Hexapoda</taxon>
        <taxon>Insecta</taxon>
        <taxon>Pterygota</taxon>
        <taxon>Neoptera</taxon>
        <taxon>Endopterygota</taxon>
        <taxon>Lepidoptera</taxon>
        <taxon>Glossata</taxon>
        <taxon>Ditrysia</taxon>
        <taxon>Tineoidea</taxon>
        <taxon>Psychidae</taxon>
        <taxon>Oiketicinae</taxon>
        <taxon>Eumeta</taxon>
    </lineage>
</organism>
<dbReference type="PROSITE" id="PS51444">
    <property type="entry name" value="FH2"/>
    <property type="match status" value="1"/>
</dbReference>
<sequence>MSVFDIKNKGLHSISTGGRCSSPTFYGQTTYQKGAILCMDSGEQLPLDMVEQLAKFTPSAEEAALLDEHHDELDSMARADRFLYEISKIPHYSQRVRTLLFKKKFPAAVTEASARASTVLRAARDMQRSKRLRTLLEIVLALGNYMNRGARGNATGFRLSSLNKLADTKSSVSRTTTLLHYLVELLETQFKDVLLLEEDLPHVRAAAKVCAEQLERDVAALRSGLGEVARELDYHAALGAAAHADDSFLPLMREFHAHALCSFTQLEDLFQDMKRRLEACAQAFGEEAGASPEQLFGALDAFLAQLAEARAECDAARRRRDDEERRTKHEQEVAPLL</sequence>
<comment type="caution">
    <text evidence="3">The sequence shown here is derived from an EMBL/GenBank/DDBJ whole genome shotgun (WGS) entry which is preliminary data.</text>
</comment>
<evidence type="ECO:0000259" key="2">
    <source>
        <dbReference type="PROSITE" id="PS51444"/>
    </source>
</evidence>
<dbReference type="STRING" id="151549.A0A4C1XP76"/>
<dbReference type="Proteomes" id="UP000299102">
    <property type="component" value="Unassembled WGS sequence"/>
</dbReference>
<feature type="domain" description="FH2" evidence="2">
    <location>
        <begin position="1"/>
        <end position="332"/>
    </location>
</feature>
<dbReference type="SUPFAM" id="SSF101447">
    <property type="entry name" value="Formin homology 2 domain (FH2 domain)"/>
    <property type="match status" value="1"/>
</dbReference>
<dbReference type="AlphaFoldDB" id="A0A4C1XP76"/>
<gene>
    <name evidence="3" type="primary">DAAM2</name>
    <name evidence="3" type="ORF">EVAR_37137_1</name>
</gene>
<accession>A0A4C1XP76</accession>
<keyword evidence="4" id="KW-1185">Reference proteome</keyword>
<feature type="region of interest" description="Disordered" evidence="1">
    <location>
        <begin position="316"/>
        <end position="337"/>
    </location>
</feature>
<dbReference type="InterPro" id="IPR042201">
    <property type="entry name" value="FH2_Formin_sf"/>
</dbReference>
<reference evidence="3 4" key="1">
    <citation type="journal article" date="2019" name="Commun. Biol.">
        <title>The bagworm genome reveals a unique fibroin gene that provides high tensile strength.</title>
        <authorList>
            <person name="Kono N."/>
            <person name="Nakamura H."/>
            <person name="Ohtoshi R."/>
            <person name="Tomita M."/>
            <person name="Numata K."/>
            <person name="Arakawa K."/>
        </authorList>
    </citation>
    <scope>NUCLEOTIDE SEQUENCE [LARGE SCALE GENOMIC DNA]</scope>
</reference>
<protein>
    <submittedName>
        <fullName evidence="3">Disheveled-associated activator of morphogenesis 2</fullName>
    </submittedName>
</protein>
<dbReference type="InterPro" id="IPR015425">
    <property type="entry name" value="FH2_Formin"/>
</dbReference>
<dbReference type="OrthoDB" id="1104827at2759"/>